<name>A0ABX3VTB1_9MYCO</name>
<gene>
    <name evidence="1" type="ORF">AWB91_08935</name>
</gene>
<sequence>MNGVLSTIDYNATPGFQLVANSPQLNVATDLIYDVNFSSVSYNGADHYIAPFAFTAPTTTTTIDLSSPSLQVLPYQAPTDVPSVPAPQPGQPIKWNPNWRQRALYHSLSA</sequence>
<evidence type="ECO:0000313" key="1">
    <source>
        <dbReference type="EMBL" id="ORW33241.1"/>
    </source>
</evidence>
<dbReference type="Proteomes" id="UP000193801">
    <property type="component" value="Unassembled WGS sequence"/>
</dbReference>
<organism evidence="1 2">
    <name type="scientific">Mycobacterium paraense</name>
    <dbReference type="NCBI Taxonomy" id="767916"/>
    <lineage>
        <taxon>Bacteria</taxon>
        <taxon>Bacillati</taxon>
        <taxon>Actinomycetota</taxon>
        <taxon>Actinomycetes</taxon>
        <taxon>Mycobacteriales</taxon>
        <taxon>Mycobacteriaceae</taxon>
        <taxon>Mycobacterium</taxon>
        <taxon>Mycobacterium simiae complex</taxon>
    </lineage>
</organism>
<keyword evidence="2" id="KW-1185">Reference proteome</keyword>
<accession>A0ABX3VTB1</accession>
<protein>
    <submittedName>
        <fullName evidence="1">Uncharacterized protein</fullName>
    </submittedName>
</protein>
<proteinExistence type="predicted"/>
<comment type="caution">
    <text evidence="1">The sequence shown here is derived from an EMBL/GenBank/DDBJ whole genome shotgun (WGS) entry which is preliminary data.</text>
</comment>
<evidence type="ECO:0000313" key="2">
    <source>
        <dbReference type="Proteomes" id="UP000193801"/>
    </source>
</evidence>
<reference evidence="1 2" key="1">
    <citation type="journal article" date="2015" name="Emerg. Microbes Infect.">
        <title>Characterization of 17 strains belonging to the Mycobacterium simiae complex and description of Mycobacterium paraense sp. nov.</title>
        <authorList>
            <person name="Fusco da Costa A.R."/>
            <person name="Fedrizzi T."/>
            <person name="Lopes M.L."/>
            <person name="Pecorari M."/>
            <person name="Oliveira da Costa W.L."/>
            <person name="Giacobazzi E."/>
            <person name="da Costa Bahia J.R."/>
            <person name="De Sanctis V."/>
            <person name="Batista Lima K.V."/>
            <person name="Bertorelli R."/>
            <person name="Grottola A."/>
            <person name="Fabio A."/>
            <person name="Mariottini A."/>
            <person name="Ferretti P."/>
            <person name="Di Leva F."/>
            <person name="Fregni Serpini G."/>
            <person name="Tagliazucchi S."/>
            <person name="Rumpianesi F."/>
            <person name="Jousson O."/>
            <person name="Segata N."/>
            <person name="Tortoli E."/>
        </authorList>
    </citation>
    <scope>NUCLEOTIDE SEQUENCE [LARGE SCALE GENOMIC DNA]</scope>
    <source>
        <strain evidence="1 2">FI-07156</strain>
    </source>
</reference>
<dbReference type="EMBL" id="LQPK01000005">
    <property type="protein sequence ID" value="ORW33241.1"/>
    <property type="molecule type" value="Genomic_DNA"/>
</dbReference>